<name>V8C842_9HELI</name>
<accession>V8C842</accession>
<proteinExistence type="predicted"/>
<dbReference type="InterPro" id="IPR027417">
    <property type="entry name" value="P-loop_NTPase"/>
</dbReference>
<comment type="caution">
    <text evidence="2">The sequence shown here is derived from an EMBL/GenBank/DDBJ whole genome shotgun (WGS) entry which is preliminary data.</text>
</comment>
<gene>
    <name evidence="2" type="ORF">HMPREF2086_01319</name>
</gene>
<dbReference type="AlphaFoldDB" id="V8C842"/>
<keyword evidence="3" id="KW-1185">Reference proteome</keyword>
<evidence type="ECO:0000313" key="3">
    <source>
        <dbReference type="Proteomes" id="UP000018731"/>
    </source>
</evidence>
<sequence length="111" mass="12168">MQKSSPIIKVQNLTKTFGDFNAVDDISFEVFGGEIFGFLGANGAGKTTAMKILCGLSLPSRGSGSVAGFDIATQSEQIKRSIGYMSQKFALYENLKVWGKYLLFWANLRNE</sequence>
<dbReference type="GO" id="GO:0016887">
    <property type="term" value="F:ATP hydrolysis activity"/>
    <property type="evidence" value="ECO:0007669"/>
    <property type="project" value="InterPro"/>
</dbReference>
<evidence type="ECO:0000259" key="1">
    <source>
        <dbReference type="Pfam" id="PF00005"/>
    </source>
</evidence>
<dbReference type="EMBL" id="AZJI01000005">
    <property type="protein sequence ID" value="ETD23514.1"/>
    <property type="molecule type" value="Genomic_DNA"/>
</dbReference>
<dbReference type="PANTHER" id="PTHR43038:SF3">
    <property type="entry name" value="ABC TRANSPORTER G FAMILY MEMBER 20 ISOFORM X1"/>
    <property type="match status" value="1"/>
</dbReference>
<dbReference type="eggNOG" id="COG1129">
    <property type="taxonomic scope" value="Bacteria"/>
</dbReference>
<dbReference type="InterPro" id="IPR003439">
    <property type="entry name" value="ABC_transporter-like_ATP-bd"/>
</dbReference>
<dbReference type="Proteomes" id="UP000018731">
    <property type="component" value="Unassembled WGS sequence"/>
</dbReference>
<evidence type="ECO:0000313" key="2">
    <source>
        <dbReference type="EMBL" id="ETD23514.1"/>
    </source>
</evidence>
<dbReference type="STRING" id="1357400.HMPREF2086_01319"/>
<feature type="domain" description="ABC transporter" evidence="1">
    <location>
        <begin position="24"/>
        <end position="98"/>
    </location>
</feature>
<organism evidence="2 3">
    <name type="scientific">Helicobacter macacae MIT 99-5501</name>
    <dbReference type="NCBI Taxonomy" id="1357400"/>
    <lineage>
        <taxon>Bacteria</taxon>
        <taxon>Pseudomonadati</taxon>
        <taxon>Campylobacterota</taxon>
        <taxon>Epsilonproteobacteria</taxon>
        <taxon>Campylobacterales</taxon>
        <taxon>Helicobacteraceae</taxon>
        <taxon>Helicobacter</taxon>
    </lineage>
</organism>
<protein>
    <recommendedName>
        <fullName evidence="1">ABC transporter domain-containing protein</fullName>
    </recommendedName>
</protein>
<dbReference type="HOGENOM" id="CLU_000604_1_15_7"/>
<dbReference type="GO" id="GO:0005524">
    <property type="term" value="F:ATP binding"/>
    <property type="evidence" value="ECO:0007669"/>
    <property type="project" value="InterPro"/>
</dbReference>
<dbReference type="RefSeq" id="WP_023928061.1">
    <property type="nucleotide sequence ID" value="NZ_KI669454.1"/>
</dbReference>
<reference evidence="2 3" key="1">
    <citation type="journal article" date="2014" name="Genome Announc.">
        <title>Draft genome sequences of six enterohepatic helicobacter species isolated from humans and one from rhesus macaques.</title>
        <authorList>
            <person name="Shen Z."/>
            <person name="Sheh A."/>
            <person name="Young S.K."/>
            <person name="Abouelliel A."/>
            <person name="Ward D.V."/>
            <person name="Earl A.M."/>
            <person name="Fox J.G."/>
        </authorList>
    </citation>
    <scope>NUCLEOTIDE SEQUENCE [LARGE SCALE GENOMIC DNA]</scope>
    <source>
        <strain evidence="2 3">MIT 99-5501</strain>
    </source>
</reference>
<dbReference type="SUPFAM" id="SSF52540">
    <property type="entry name" value="P-loop containing nucleoside triphosphate hydrolases"/>
    <property type="match status" value="1"/>
</dbReference>
<dbReference type="Gene3D" id="3.40.50.300">
    <property type="entry name" value="P-loop containing nucleotide triphosphate hydrolases"/>
    <property type="match status" value="1"/>
</dbReference>
<dbReference type="PATRIC" id="fig|1357400.3.peg.1765"/>
<dbReference type="PANTHER" id="PTHR43038">
    <property type="entry name" value="ATP-BINDING CASSETTE, SUB-FAMILY H, MEMBER 1"/>
    <property type="match status" value="1"/>
</dbReference>
<dbReference type="Pfam" id="PF00005">
    <property type="entry name" value="ABC_tran"/>
    <property type="match status" value="1"/>
</dbReference>